<evidence type="ECO:0000313" key="2">
    <source>
        <dbReference type="EMBL" id="AKQ69233.1"/>
    </source>
</evidence>
<name>A0A0H4X5S1_9BACT</name>
<keyword evidence="3" id="KW-1185">Reference proteome</keyword>
<organism evidence="2 3">
    <name type="scientific">Pseudomyxococcus hansupus</name>
    <dbReference type="NCBI Taxonomy" id="1297742"/>
    <lineage>
        <taxon>Bacteria</taxon>
        <taxon>Pseudomonadati</taxon>
        <taxon>Myxococcota</taxon>
        <taxon>Myxococcia</taxon>
        <taxon>Myxococcales</taxon>
        <taxon>Cystobacterineae</taxon>
        <taxon>Myxococcaceae</taxon>
        <taxon>Pseudomyxococcus</taxon>
    </lineage>
</organism>
<dbReference type="AlphaFoldDB" id="A0A0H4X5S1"/>
<feature type="region of interest" description="Disordered" evidence="1">
    <location>
        <begin position="85"/>
        <end position="124"/>
    </location>
</feature>
<evidence type="ECO:0000256" key="1">
    <source>
        <dbReference type="SAM" id="MobiDB-lite"/>
    </source>
</evidence>
<sequence length="124" mass="14043">MARMLVHAGVDRYSLAERVLLLPTTMAEHLEARYARLWARVRRLLLEVNRLEAALVLSGFGEEVEDRWAQRFPWKVPEAAASDVVEEGLHEEVPSVSWRGSPHWGRSTRGSPPTRRSPSSSRSA</sequence>
<proteinExistence type="predicted"/>
<dbReference type="KEGG" id="mym:A176_006145"/>
<dbReference type="Proteomes" id="UP000009026">
    <property type="component" value="Chromosome"/>
</dbReference>
<feature type="compositionally biased region" description="Low complexity" evidence="1">
    <location>
        <begin position="105"/>
        <end position="124"/>
    </location>
</feature>
<protein>
    <submittedName>
        <fullName evidence="2">Uncharacterized protein</fullName>
    </submittedName>
</protein>
<dbReference type="EMBL" id="CP012109">
    <property type="protein sequence ID" value="AKQ69233.1"/>
    <property type="molecule type" value="Genomic_DNA"/>
</dbReference>
<accession>A0A0H4X5S1</accession>
<dbReference type="PATRIC" id="fig|1297742.4.peg.6237"/>
<evidence type="ECO:0000313" key="3">
    <source>
        <dbReference type="Proteomes" id="UP000009026"/>
    </source>
</evidence>
<gene>
    <name evidence="2" type="ORF">A176_006145</name>
</gene>
<reference evidence="2 3" key="1">
    <citation type="journal article" date="2016" name="PLoS ONE">
        <title>Complete Genome Sequence and Comparative Genomics of a Novel Myxobacterium Myxococcus hansupus.</title>
        <authorList>
            <person name="Sharma G."/>
            <person name="Narwani T."/>
            <person name="Subramanian S."/>
        </authorList>
    </citation>
    <scope>NUCLEOTIDE SEQUENCE [LARGE SCALE GENOMIC DNA]</scope>
    <source>
        <strain evidence="3">mixupus</strain>
    </source>
</reference>